<evidence type="ECO:0000313" key="3">
    <source>
        <dbReference type="Proteomes" id="UP000269396"/>
    </source>
</evidence>
<feature type="region of interest" description="Disordered" evidence="1">
    <location>
        <begin position="58"/>
        <end position="104"/>
    </location>
</feature>
<feature type="compositionally biased region" description="Low complexity" evidence="1">
    <location>
        <begin position="84"/>
        <end position="93"/>
    </location>
</feature>
<accession>A0A183P387</accession>
<feature type="compositionally biased region" description="Polar residues" evidence="1">
    <location>
        <begin position="94"/>
        <end position="104"/>
    </location>
</feature>
<protein>
    <submittedName>
        <fullName evidence="2">Uncharacterized protein</fullName>
    </submittedName>
</protein>
<gene>
    <name evidence="2" type="ORF">SMTD_LOCUS8824</name>
</gene>
<keyword evidence="3" id="KW-1185">Reference proteome</keyword>
<dbReference type="EMBL" id="UZAL01029207">
    <property type="protein sequence ID" value="VDP46656.1"/>
    <property type="molecule type" value="Genomic_DNA"/>
</dbReference>
<reference evidence="2 3" key="1">
    <citation type="submission" date="2018-11" db="EMBL/GenBank/DDBJ databases">
        <authorList>
            <consortium name="Pathogen Informatics"/>
        </authorList>
    </citation>
    <scope>NUCLEOTIDE SEQUENCE [LARGE SCALE GENOMIC DNA]</scope>
    <source>
        <strain>Denwood</strain>
        <strain evidence="3">Zambia</strain>
    </source>
</reference>
<evidence type="ECO:0000256" key="1">
    <source>
        <dbReference type="SAM" id="MobiDB-lite"/>
    </source>
</evidence>
<name>A0A183P387_9TREM</name>
<feature type="compositionally biased region" description="Basic and acidic residues" evidence="1">
    <location>
        <begin position="74"/>
        <end position="83"/>
    </location>
</feature>
<dbReference type="Proteomes" id="UP000269396">
    <property type="component" value="Unassembled WGS sequence"/>
</dbReference>
<dbReference type="STRING" id="31246.A0A183P387"/>
<evidence type="ECO:0000313" key="2">
    <source>
        <dbReference type="EMBL" id="VDP46656.1"/>
    </source>
</evidence>
<organism evidence="2 3">
    <name type="scientific">Schistosoma mattheei</name>
    <dbReference type="NCBI Taxonomy" id="31246"/>
    <lineage>
        <taxon>Eukaryota</taxon>
        <taxon>Metazoa</taxon>
        <taxon>Spiralia</taxon>
        <taxon>Lophotrochozoa</taxon>
        <taxon>Platyhelminthes</taxon>
        <taxon>Trematoda</taxon>
        <taxon>Digenea</taxon>
        <taxon>Strigeidida</taxon>
        <taxon>Schistosomatoidea</taxon>
        <taxon>Schistosomatidae</taxon>
        <taxon>Schistosoma</taxon>
    </lineage>
</organism>
<dbReference type="AlphaFoldDB" id="A0A183P387"/>
<proteinExistence type="predicted"/>
<sequence>MKDHLLKTESLKLELCLLSHTDVTSSSSPQLEPKTLNSQAINLPDPIVPVKCYDVSRQPKKNADSSKKGLFHYLPKEKDDHQSSLKSKSSPTSETYQPQDSGTSDNFTYFRGDCLSTDSVEQINVCLSSDKAGVLTRIKHWFSRQNDKTENPYEYSGKATEPVPTAILVEVDHSNSTQLPLGSLHSPSVLPSSLSPCPNSTNTIEQEESLALNQSVNSSTIEPAIESSVKTTSLDSSKFRDSYLESGPNVDSTDMVDGLTEKFDRSRLLELGDYLILISKHRLQEALIYFQNEFSNCLKEAQNDSNSKNRSILFKELNLAMDKAEQIKAKLNCNSTMMIGENESSSFQIGEEVLDENPQEEGRRFHFIMQI</sequence>